<dbReference type="Proteomes" id="UP000183454">
    <property type="component" value="Unassembled WGS sequence"/>
</dbReference>
<gene>
    <name evidence="1" type="ORF">SAMN05421882_10443</name>
</gene>
<sequence>MREISLHAGITGVFPISIQEIFLYEWFIILEFYNAGG</sequence>
<dbReference type="AlphaFoldDB" id="A0A1H2XYU2"/>
<name>A0A1H2XYU2_9PROT</name>
<evidence type="ECO:0000313" key="2">
    <source>
        <dbReference type="Proteomes" id="UP000183454"/>
    </source>
</evidence>
<dbReference type="EMBL" id="FNNH01000044">
    <property type="protein sequence ID" value="SDW97499.1"/>
    <property type="molecule type" value="Genomic_DNA"/>
</dbReference>
<proteinExistence type="predicted"/>
<accession>A0A1H2XYU2</accession>
<evidence type="ECO:0000313" key="1">
    <source>
        <dbReference type="EMBL" id="SDW97499.1"/>
    </source>
</evidence>
<protein>
    <submittedName>
        <fullName evidence="1">Uncharacterized protein</fullName>
    </submittedName>
</protein>
<reference evidence="1 2" key="1">
    <citation type="submission" date="2016-10" db="EMBL/GenBank/DDBJ databases">
        <authorList>
            <person name="de Groot N.N."/>
        </authorList>
    </citation>
    <scope>NUCLEOTIDE SEQUENCE [LARGE SCALE GENOMIC DNA]</scope>
    <source>
        <strain evidence="1 2">Nm110</strain>
    </source>
</reference>
<organism evidence="1 2">
    <name type="scientific">Nitrosomonas communis</name>
    <dbReference type="NCBI Taxonomy" id="44574"/>
    <lineage>
        <taxon>Bacteria</taxon>
        <taxon>Pseudomonadati</taxon>
        <taxon>Pseudomonadota</taxon>
        <taxon>Betaproteobacteria</taxon>
        <taxon>Nitrosomonadales</taxon>
        <taxon>Nitrosomonadaceae</taxon>
        <taxon>Nitrosomonas</taxon>
    </lineage>
</organism>